<sequence>MRLREFIQKIPKANFYDLTHELYHNMPVYPTVRPFSINLINFIAKDKFEARELIMITHHGTHFDAPTHMIENGKSIDKFDISNFIQPAAVLNLSTILKPKEEISSNILIKFENVIKRNNAILFYTGWSKKRGFNSEYILEWPYMDIEGAKYIASFDNIKILGTDGLSIAGYNGNVHVIETHRILLEKNILILEELNFNTLAEVIAGKEYVEGTLIALPLLIKDGDGSPTRVVFILD</sequence>
<gene>
    <name evidence="1" type="ORF">SACC_26760</name>
</gene>
<dbReference type="Pfam" id="PF04199">
    <property type="entry name" value="Cyclase"/>
    <property type="match status" value="1"/>
</dbReference>
<evidence type="ECO:0000313" key="2">
    <source>
        <dbReference type="Proteomes" id="UP001319921"/>
    </source>
</evidence>
<dbReference type="PANTHER" id="PTHR31118">
    <property type="entry name" value="CYCLASE-LIKE PROTEIN 2"/>
    <property type="match status" value="1"/>
</dbReference>
<dbReference type="RefSeq" id="WP_229570094.1">
    <property type="nucleotide sequence ID" value="NZ_AP025226.1"/>
</dbReference>
<dbReference type="InterPro" id="IPR037175">
    <property type="entry name" value="KFase_sf"/>
</dbReference>
<name>A0AAQ4CV28_9CREN</name>
<dbReference type="KEGG" id="scas:SACC_26760"/>
<dbReference type="SUPFAM" id="SSF102198">
    <property type="entry name" value="Putative cyclase"/>
    <property type="match status" value="1"/>
</dbReference>
<keyword evidence="2" id="KW-1185">Reference proteome</keyword>
<dbReference type="GO" id="GO:0004061">
    <property type="term" value="F:arylformamidase activity"/>
    <property type="evidence" value="ECO:0007669"/>
    <property type="project" value="InterPro"/>
</dbReference>
<reference evidence="1 2" key="1">
    <citation type="journal article" date="2022" name="Microbiol. Resour. Announc.">
        <title>Complete Genome Sequence of the Hyperthermophilic and Acidophilic Archaeon Saccharolobus caldissimus Strain HS-3T.</title>
        <authorList>
            <person name="Sakai H.D."/>
            <person name="Kurosawa N."/>
        </authorList>
    </citation>
    <scope>NUCLEOTIDE SEQUENCE [LARGE SCALE GENOMIC DNA]</scope>
    <source>
        <strain evidence="1 2">JCM32116</strain>
    </source>
</reference>
<dbReference type="PANTHER" id="PTHR31118:SF12">
    <property type="entry name" value="CYCLASE-LIKE PROTEIN 2"/>
    <property type="match status" value="1"/>
</dbReference>
<proteinExistence type="predicted"/>
<evidence type="ECO:0000313" key="1">
    <source>
        <dbReference type="EMBL" id="BDB99659.1"/>
    </source>
</evidence>
<dbReference type="InterPro" id="IPR007325">
    <property type="entry name" value="KFase/CYL"/>
</dbReference>
<dbReference type="GeneID" id="68867398"/>
<dbReference type="AlphaFoldDB" id="A0AAQ4CV28"/>
<dbReference type="Gene3D" id="3.50.30.50">
    <property type="entry name" value="Putative cyclase"/>
    <property type="match status" value="1"/>
</dbReference>
<organism evidence="1 2">
    <name type="scientific">Saccharolobus caldissimus</name>
    <dbReference type="NCBI Taxonomy" id="1702097"/>
    <lineage>
        <taxon>Archaea</taxon>
        <taxon>Thermoproteota</taxon>
        <taxon>Thermoprotei</taxon>
        <taxon>Sulfolobales</taxon>
        <taxon>Sulfolobaceae</taxon>
        <taxon>Saccharolobus</taxon>
    </lineage>
</organism>
<dbReference type="GO" id="GO:0019441">
    <property type="term" value="P:L-tryptophan catabolic process to kynurenine"/>
    <property type="evidence" value="ECO:0007669"/>
    <property type="project" value="InterPro"/>
</dbReference>
<dbReference type="Proteomes" id="UP001319921">
    <property type="component" value="Chromosome"/>
</dbReference>
<accession>A0AAQ4CV28</accession>
<protein>
    <submittedName>
        <fullName evidence="1">Cyclase</fullName>
    </submittedName>
</protein>
<dbReference type="EMBL" id="AP025226">
    <property type="protein sequence ID" value="BDB99659.1"/>
    <property type="molecule type" value="Genomic_DNA"/>
</dbReference>